<dbReference type="FunFam" id="1.50.40.10:FF:000075">
    <property type="entry name" value="Nicotinamide adenine dinucleotide transporter 2, mitochondrial"/>
    <property type="match status" value="1"/>
</dbReference>
<dbReference type="PROSITE" id="PS51257">
    <property type="entry name" value="PROKAR_LIPOPROTEIN"/>
    <property type="match status" value="1"/>
</dbReference>
<evidence type="ECO:0000256" key="3">
    <source>
        <dbReference type="ARBA" id="ARBA00022692"/>
    </source>
</evidence>
<proteinExistence type="inferred from homology"/>
<comment type="caution">
    <text evidence="11">The sequence shown here is derived from an EMBL/GenBank/DDBJ whole genome shotgun (WGS) entry which is preliminary data.</text>
</comment>
<sequence length="310" mass="33560">MTATNMKLLNLFSGGAAGTIASCITNPLEVVKTQLQSSSVAVGELSSAAGSPMAIARKIMQNDGVAGFFRGLRPTLVGIIPARSVYFYSYEQSKRMLGPILPEGSVSNALLSGLAAGIASNTLTNPIWVVKTRMQLLADSSAGQKVYAGYRDAVRTITKEEGVGGFYKGISASYWGCAEGAVQFMIYEQIKSRIFSRINAQRESEGLEPTDKLPKLVYFFSAAVAKGTASIITYPHEVARTRMREQARNGVFKYKGMWQTIGAIAKEEGTKGLYSGMGVHLMKVVPNSAIMFLTYEIVNSWLDRFTVIDG</sequence>
<dbReference type="InterPro" id="IPR002067">
    <property type="entry name" value="MCP"/>
</dbReference>
<accession>A0ABD3QRD6</accession>
<evidence type="ECO:0000256" key="4">
    <source>
        <dbReference type="ARBA" id="ARBA00022737"/>
    </source>
</evidence>
<dbReference type="EMBL" id="JALLPJ020000108">
    <property type="protein sequence ID" value="KAL3802161.1"/>
    <property type="molecule type" value="Genomic_DNA"/>
</dbReference>
<feature type="repeat" description="Solcar" evidence="9">
    <location>
        <begin position="213"/>
        <end position="301"/>
    </location>
</feature>
<dbReference type="GO" id="GO:0005743">
    <property type="term" value="C:mitochondrial inner membrane"/>
    <property type="evidence" value="ECO:0007669"/>
    <property type="project" value="UniProtKB-SubCell"/>
</dbReference>
<dbReference type="InterPro" id="IPR049562">
    <property type="entry name" value="SLC25A33/36-like"/>
</dbReference>
<evidence type="ECO:0000256" key="6">
    <source>
        <dbReference type="ARBA" id="ARBA00022989"/>
    </source>
</evidence>
<evidence type="ECO:0000256" key="5">
    <source>
        <dbReference type="ARBA" id="ARBA00022792"/>
    </source>
</evidence>
<gene>
    <name evidence="11" type="ORF">ACHAWO_007801</name>
</gene>
<evidence type="ECO:0000256" key="7">
    <source>
        <dbReference type="ARBA" id="ARBA00023128"/>
    </source>
</evidence>
<evidence type="ECO:0000313" key="11">
    <source>
        <dbReference type="EMBL" id="KAL3802161.1"/>
    </source>
</evidence>
<keyword evidence="8 9" id="KW-0472">Membrane</keyword>
<dbReference type="PRINTS" id="PR00926">
    <property type="entry name" value="MITOCARRIER"/>
</dbReference>
<dbReference type="SUPFAM" id="SSF103506">
    <property type="entry name" value="Mitochondrial carrier"/>
    <property type="match status" value="1"/>
</dbReference>
<dbReference type="PANTHER" id="PTHR45829">
    <property type="entry name" value="MITOCHONDRIAL CARRIER PROTEIN RIM2"/>
    <property type="match status" value="1"/>
</dbReference>
<dbReference type="PROSITE" id="PS50920">
    <property type="entry name" value="SOLCAR"/>
    <property type="match status" value="3"/>
</dbReference>
<feature type="repeat" description="Solcar" evidence="9">
    <location>
        <begin position="107"/>
        <end position="193"/>
    </location>
</feature>
<keyword evidence="3 9" id="KW-0812">Transmembrane</keyword>
<evidence type="ECO:0000256" key="2">
    <source>
        <dbReference type="ARBA" id="ARBA00022448"/>
    </source>
</evidence>
<keyword evidence="12" id="KW-1185">Reference proteome</keyword>
<dbReference type="InterPro" id="IPR023395">
    <property type="entry name" value="MCP_dom_sf"/>
</dbReference>
<name>A0ABD3QRD6_9STRA</name>
<keyword evidence="2 10" id="KW-0813">Transport</keyword>
<evidence type="ECO:0000256" key="9">
    <source>
        <dbReference type="PROSITE-ProRule" id="PRU00282"/>
    </source>
</evidence>
<reference evidence="11 12" key="1">
    <citation type="submission" date="2024-10" db="EMBL/GenBank/DDBJ databases">
        <title>Updated reference genomes for cyclostephanoid diatoms.</title>
        <authorList>
            <person name="Roberts W.R."/>
            <person name="Alverson A.J."/>
        </authorList>
    </citation>
    <scope>NUCLEOTIDE SEQUENCE [LARGE SCALE GENOMIC DNA]</scope>
    <source>
        <strain evidence="11 12">AJA010-31</strain>
    </source>
</reference>
<dbReference type="InterPro" id="IPR018108">
    <property type="entry name" value="MCP_transmembrane"/>
</dbReference>
<comment type="similarity">
    <text evidence="10">Belongs to the mitochondrial carrier (TC 2.A.29) family.</text>
</comment>
<keyword evidence="5" id="KW-0999">Mitochondrion inner membrane</keyword>
<dbReference type="Pfam" id="PF00153">
    <property type="entry name" value="Mito_carr"/>
    <property type="match status" value="3"/>
</dbReference>
<dbReference type="PANTHER" id="PTHR45829:SF4">
    <property type="entry name" value="MITOCHONDRIAL CARRIER PROTEIN RIM2"/>
    <property type="match status" value="1"/>
</dbReference>
<dbReference type="Proteomes" id="UP001530400">
    <property type="component" value="Unassembled WGS sequence"/>
</dbReference>
<evidence type="ECO:0000256" key="1">
    <source>
        <dbReference type="ARBA" id="ARBA00004448"/>
    </source>
</evidence>
<evidence type="ECO:0008006" key="13">
    <source>
        <dbReference type="Google" id="ProtNLM"/>
    </source>
</evidence>
<dbReference type="Gene3D" id="1.50.40.10">
    <property type="entry name" value="Mitochondrial carrier domain"/>
    <property type="match status" value="1"/>
</dbReference>
<keyword evidence="7" id="KW-0496">Mitochondrion</keyword>
<dbReference type="AlphaFoldDB" id="A0ABD3QRD6"/>
<feature type="repeat" description="Solcar" evidence="9">
    <location>
        <begin position="5"/>
        <end position="96"/>
    </location>
</feature>
<keyword evidence="6" id="KW-1133">Transmembrane helix</keyword>
<organism evidence="11 12">
    <name type="scientific">Cyclotella atomus</name>
    <dbReference type="NCBI Taxonomy" id="382360"/>
    <lineage>
        <taxon>Eukaryota</taxon>
        <taxon>Sar</taxon>
        <taxon>Stramenopiles</taxon>
        <taxon>Ochrophyta</taxon>
        <taxon>Bacillariophyta</taxon>
        <taxon>Coscinodiscophyceae</taxon>
        <taxon>Thalassiosirophycidae</taxon>
        <taxon>Stephanodiscales</taxon>
        <taxon>Stephanodiscaceae</taxon>
        <taxon>Cyclotella</taxon>
    </lineage>
</organism>
<evidence type="ECO:0000313" key="12">
    <source>
        <dbReference type="Proteomes" id="UP001530400"/>
    </source>
</evidence>
<dbReference type="GO" id="GO:0006862">
    <property type="term" value="P:nucleotide transport"/>
    <property type="evidence" value="ECO:0007669"/>
    <property type="project" value="UniProtKB-ARBA"/>
</dbReference>
<evidence type="ECO:0000256" key="10">
    <source>
        <dbReference type="RuleBase" id="RU000488"/>
    </source>
</evidence>
<evidence type="ECO:0000256" key="8">
    <source>
        <dbReference type="ARBA" id="ARBA00023136"/>
    </source>
</evidence>
<comment type="subcellular location">
    <subcellularLocation>
        <location evidence="1">Mitochondrion inner membrane</location>
        <topology evidence="1">Multi-pass membrane protein</topology>
    </subcellularLocation>
</comment>
<protein>
    <recommendedName>
        <fullName evidence="13">Mitochondrial carrier protein</fullName>
    </recommendedName>
</protein>
<keyword evidence="4" id="KW-0677">Repeat</keyword>